<reference evidence="1" key="3">
    <citation type="submission" date="2012-09" db="EMBL/GenBank/DDBJ databases">
        <authorList>
            <consortium name="VectorBase"/>
        </authorList>
    </citation>
    <scope>NUCLEOTIDE SEQUENCE</scope>
    <source>
        <strain evidence="1">Liverpool</strain>
    </source>
</reference>
<dbReference type="PaxDb" id="7159-AAEL010554-PA"/>
<proteinExistence type="predicted"/>
<reference evidence="1" key="2">
    <citation type="journal article" date="2007" name="Science">
        <title>Genome sequence of Aedes aegypti, a major arbovirus vector.</title>
        <authorList>
            <person name="Nene V."/>
            <person name="Wortman J.R."/>
            <person name="Lawson D."/>
            <person name="Haas B."/>
            <person name="Kodira C."/>
            <person name="Tu Z.J."/>
            <person name="Loftus B."/>
            <person name="Xi Z."/>
            <person name="Megy K."/>
            <person name="Grabherr M."/>
            <person name="Ren Q."/>
            <person name="Zdobnov E.M."/>
            <person name="Lobo N.F."/>
            <person name="Campbell K.S."/>
            <person name="Brown S.E."/>
            <person name="Bonaldo M.F."/>
            <person name="Zhu J."/>
            <person name="Sinkins S.P."/>
            <person name="Hogenkamp D.G."/>
            <person name="Amedeo P."/>
            <person name="Arensburger P."/>
            <person name="Atkinson P.W."/>
            <person name="Bidwell S."/>
            <person name="Biedler J."/>
            <person name="Birney E."/>
            <person name="Bruggner R.V."/>
            <person name="Costas J."/>
            <person name="Coy M.R."/>
            <person name="Crabtree J."/>
            <person name="Crawford M."/>
            <person name="Debruyn B."/>
            <person name="Decaprio D."/>
            <person name="Eiglmeier K."/>
            <person name="Eisenstadt E."/>
            <person name="El-Dorry H."/>
            <person name="Gelbart W.M."/>
            <person name="Gomes S.L."/>
            <person name="Hammond M."/>
            <person name="Hannick L.I."/>
            <person name="Hogan J.R."/>
            <person name="Holmes M.H."/>
            <person name="Jaffe D."/>
            <person name="Johnston J.S."/>
            <person name="Kennedy R.C."/>
            <person name="Koo H."/>
            <person name="Kravitz S."/>
            <person name="Kriventseva E.V."/>
            <person name="Kulp D."/>
            <person name="Labutti K."/>
            <person name="Lee E."/>
            <person name="Li S."/>
            <person name="Lovin D.D."/>
            <person name="Mao C."/>
            <person name="Mauceli E."/>
            <person name="Menck C.F."/>
            <person name="Miller J.R."/>
            <person name="Montgomery P."/>
            <person name="Mori A."/>
            <person name="Nascimento A.L."/>
            <person name="Naveira H.F."/>
            <person name="Nusbaum C."/>
            <person name="O'leary S."/>
            <person name="Orvis J."/>
            <person name="Pertea M."/>
            <person name="Quesneville H."/>
            <person name="Reidenbach K.R."/>
            <person name="Rogers Y.H."/>
            <person name="Roth C.W."/>
            <person name="Schneider J.R."/>
            <person name="Schatz M."/>
            <person name="Shumway M."/>
            <person name="Stanke M."/>
            <person name="Stinson E.O."/>
            <person name="Tubio J.M."/>
            <person name="Vanzee J.P."/>
            <person name="Verjovski-Almeida S."/>
            <person name="Werner D."/>
            <person name="White O."/>
            <person name="Wyder S."/>
            <person name="Zeng Q."/>
            <person name="Zhao Q."/>
            <person name="Zhao Y."/>
            <person name="Hill C.A."/>
            <person name="Raikhel A.S."/>
            <person name="Soares M.B."/>
            <person name="Knudson D.L."/>
            <person name="Lee N.H."/>
            <person name="Galagan J."/>
            <person name="Salzberg S.L."/>
            <person name="Paulsen I.T."/>
            <person name="Dimopoulos G."/>
            <person name="Collins F.H."/>
            <person name="Birren B."/>
            <person name="Fraser-Liggett C.M."/>
            <person name="Severson D.W."/>
        </authorList>
    </citation>
    <scope>NUCLEOTIDE SEQUENCE [LARGE SCALE GENOMIC DNA]</scope>
    <source>
        <strain evidence="1">Liverpool</strain>
    </source>
</reference>
<dbReference type="AlphaFoldDB" id="Q16SK4"/>
<feature type="non-terminal residue" evidence="1">
    <location>
        <position position="92"/>
    </location>
</feature>
<organism evidence="1 2">
    <name type="scientific">Aedes aegypti</name>
    <name type="common">Yellowfever mosquito</name>
    <name type="synonym">Culex aegypti</name>
    <dbReference type="NCBI Taxonomy" id="7159"/>
    <lineage>
        <taxon>Eukaryota</taxon>
        <taxon>Metazoa</taxon>
        <taxon>Ecdysozoa</taxon>
        <taxon>Arthropoda</taxon>
        <taxon>Hexapoda</taxon>
        <taxon>Insecta</taxon>
        <taxon>Pterygota</taxon>
        <taxon>Neoptera</taxon>
        <taxon>Endopterygota</taxon>
        <taxon>Diptera</taxon>
        <taxon>Nematocera</taxon>
        <taxon>Culicoidea</taxon>
        <taxon>Culicidae</taxon>
        <taxon>Culicinae</taxon>
        <taxon>Aedini</taxon>
        <taxon>Aedes</taxon>
        <taxon>Stegomyia</taxon>
    </lineage>
</organism>
<reference evidence="1" key="1">
    <citation type="submission" date="2005-10" db="EMBL/GenBank/DDBJ databases">
        <authorList>
            <person name="Loftus B.J."/>
            <person name="Nene V.M."/>
            <person name="Hannick L.I."/>
            <person name="Bidwell S."/>
            <person name="Haas B."/>
            <person name="Amedeo P."/>
            <person name="Orvis J."/>
            <person name="Wortman J.R."/>
            <person name="White O.R."/>
            <person name="Salzberg S."/>
            <person name="Shumway M."/>
            <person name="Koo H."/>
            <person name="Zhao Y."/>
            <person name="Holmes M."/>
            <person name="Miller J."/>
            <person name="Schatz M."/>
            <person name="Pop M."/>
            <person name="Pai G."/>
            <person name="Utterback T."/>
            <person name="Rogers Y.-H."/>
            <person name="Kravitz S."/>
            <person name="Fraser C.M."/>
        </authorList>
    </citation>
    <scope>NUCLEOTIDE SEQUENCE</scope>
    <source>
        <strain evidence="1">Liverpool</strain>
    </source>
</reference>
<gene>
    <name evidence="1" type="ORF">AaeL_AAEL010554</name>
</gene>
<protein>
    <submittedName>
        <fullName evidence="1">AAEL010554-PA</fullName>
    </submittedName>
</protein>
<evidence type="ECO:0000313" key="1">
    <source>
        <dbReference type="EMBL" id="EAT37457.1"/>
    </source>
</evidence>
<evidence type="ECO:0000313" key="2">
    <source>
        <dbReference type="Proteomes" id="UP000682892"/>
    </source>
</evidence>
<dbReference type="Proteomes" id="UP000682892">
    <property type="component" value="Chromosome 1"/>
</dbReference>
<sequence length="92" mass="10710">QQASETREEGRNLSHTTYDRISEANKNCRRELHVLFFASNRNKLTGCRFVSSKVNIRVPFVYHPISGYRDSDRAEGRTGAFEENQYNTRVIL</sequence>
<name>Q16SK4_AEDAE</name>
<dbReference type="EMBL" id="CH477672">
    <property type="protein sequence ID" value="EAT37457.1"/>
    <property type="molecule type" value="Genomic_DNA"/>
</dbReference>
<dbReference type="HOGENOM" id="CLU_2419227_0_0_1"/>
<accession>Q16SK4</accession>